<evidence type="ECO:0000313" key="4">
    <source>
        <dbReference type="Proteomes" id="UP000596661"/>
    </source>
</evidence>
<name>A0A803Q7D4_CANSA</name>
<evidence type="ECO:0000259" key="2">
    <source>
        <dbReference type="Pfam" id="PF13966"/>
    </source>
</evidence>
<reference evidence="3" key="1">
    <citation type="submission" date="2018-11" db="EMBL/GenBank/DDBJ databases">
        <authorList>
            <person name="Grassa J C."/>
        </authorList>
    </citation>
    <scope>NUCLEOTIDE SEQUENCE [LARGE SCALE GENOMIC DNA]</scope>
</reference>
<evidence type="ECO:0000313" key="3">
    <source>
        <dbReference type="EnsemblPlants" id="cds.evm.model.08.1025"/>
    </source>
</evidence>
<dbReference type="EMBL" id="UZAU01000697">
    <property type="status" value="NOT_ANNOTATED_CDS"/>
    <property type="molecule type" value="Genomic_DNA"/>
</dbReference>
<dbReference type="Pfam" id="PF13966">
    <property type="entry name" value="zf-RVT"/>
    <property type="match status" value="1"/>
</dbReference>
<dbReference type="PANTHER" id="PTHR33116">
    <property type="entry name" value="REVERSE TRANSCRIPTASE ZINC-BINDING DOMAIN-CONTAINING PROTEIN-RELATED-RELATED"/>
    <property type="match status" value="1"/>
</dbReference>
<proteinExistence type="predicted"/>
<protein>
    <recommendedName>
        <fullName evidence="2">Reverse transcriptase zinc-binding domain-containing protein</fullName>
    </recommendedName>
</protein>
<dbReference type="EnsemblPlants" id="evm.model.08.1025">
    <property type="protein sequence ID" value="cds.evm.model.08.1025"/>
    <property type="gene ID" value="evm.TU.08.1025"/>
</dbReference>
<reference evidence="3" key="2">
    <citation type="submission" date="2021-03" db="UniProtKB">
        <authorList>
            <consortium name="EnsemblPlants"/>
        </authorList>
    </citation>
    <scope>IDENTIFICATION</scope>
</reference>
<dbReference type="CDD" id="cd01650">
    <property type="entry name" value="RT_nLTR_like"/>
    <property type="match status" value="1"/>
</dbReference>
<keyword evidence="4" id="KW-1185">Reference proteome</keyword>
<sequence length="980" mass="111215">MEEFRQTVDVCNLTPLAFSGDKFTWTNRNFNGLLVKERLDRGFINQKWKELFNENHISHLEYFSSDHRMIEYFVSLHAQDRPASTMHKRFRFEQFWLKDSECWDVIIKNWSNPSTDGSMFHLLQNIFACSEAVQHWHFGKYGQMKNDINNAHQRVASLHNSRHSSTAHTTQMLDAKKILDDLLEKEELYWQQRARVDWLKGGDANTKFFHSRAKARYNNNKIKSLLSSDGRILRSEADFAAEASSFFSNLFTTAGEDGDALDIVISTINTSITDEMNLILTQNFTRSDVEEALNSMAPDKSPGMDGMSAMFFQKHWDVVGSLVTNCVLAILNEGADMSEINSALITLIPKVEQPQQLSDYKPISLCSVLYKLVSKAIVNRFKKVLPAAISQNQSAFLPGRLITDNVLLAFELVHCLKNKKRGLSTLLQMEERLGNLKGLSISRGAPSVSHLLFADDSLLFCEANESSCQAIMRILEVYHRASGQLLNTEKTVMSFSLNTCDALKTRFNSVLGMPICDLHEKYLGLPSYAGRDKSKLFSNIKDRVWKLMNSWHAKLFSIGGREVLLKAVVQSIPTYAMSCFSFPKKFCRQLESKMANFWWGSSANKSKIHWKKWSLLCQPKAEGGIGFCSFLHINQALLAKQAWRILEDPHSLLARVLKARYFKNGEFLTASKGTLPSLTWQSICDGRDLLVKGLRWKIGFGNLVKCVSDPWLPGNTTFLPYTYCGDLEFTVEHYISSDRQWDFSLLQQHFGQIDIDRILSLSLSPYQREDKLIWHHSENGSYTVKSGYHLAENLEKMNDSSTSNTIRSWWNRLWALNLPKKVKIFSWRVINDALPTAVNLMHRKISPSTACSLCNCPRESSGHALFLCTRAKQEIHGTKPKPAAIICSFAEAYVQQFINSTLKPASQEADCPSQLEASTSNSHPAHHTRSVPVHWTPPPAGSFKMNVDAAFDEAGRIIGVGEVILIILVMFWELFRSLSG</sequence>
<accession>A0A803Q7D4</accession>
<dbReference type="SUPFAM" id="SSF56672">
    <property type="entry name" value="DNA/RNA polymerases"/>
    <property type="match status" value="1"/>
</dbReference>
<dbReference type="Proteomes" id="UP000596661">
    <property type="component" value="Chromosome 8"/>
</dbReference>
<dbReference type="PANTHER" id="PTHR33116:SF86">
    <property type="entry name" value="REVERSE TRANSCRIPTASE DOMAIN-CONTAINING PROTEIN"/>
    <property type="match status" value="1"/>
</dbReference>
<dbReference type="InterPro" id="IPR043502">
    <property type="entry name" value="DNA/RNA_pol_sf"/>
</dbReference>
<feature type="region of interest" description="Disordered" evidence="1">
    <location>
        <begin position="909"/>
        <end position="933"/>
    </location>
</feature>
<dbReference type="InterPro" id="IPR026960">
    <property type="entry name" value="RVT-Znf"/>
</dbReference>
<dbReference type="OMA" id="ESECKNI"/>
<dbReference type="AlphaFoldDB" id="A0A803Q7D4"/>
<organism evidence="3 4">
    <name type="scientific">Cannabis sativa</name>
    <name type="common">Hemp</name>
    <name type="synonym">Marijuana</name>
    <dbReference type="NCBI Taxonomy" id="3483"/>
    <lineage>
        <taxon>Eukaryota</taxon>
        <taxon>Viridiplantae</taxon>
        <taxon>Streptophyta</taxon>
        <taxon>Embryophyta</taxon>
        <taxon>Tracheophyta</taxon>
        <taxon>Spermatophyta</taxon>
        <taxon>Magnoliopsida</taxon>
        <taxon>eudicotyledons</taxon>
        <taxon>Gunneridae</taxon>
        <taxon>Pentapetalae</taxon>
        <taxon>rosids</taxon>
        <taxon>fabids</taxon>
        <taxon>Rosales</taxon>
        <taxon>Cannabaceae</taxon>
        <taxon>Cannabis</taxon>
    </lineage>
</organism>
<feature type="domain" description="Reverse transcriptase zinc-binding" evidence="2">
    <location>
        <begin position="782"/>
        <end position="873"/>
    </location>
</feature>
<evidence type="ECO:0000256" key="1">
    <source>
        <dbReference type="SAM" id="MobiDB-lite"/>
    </source>
</evidence>
<dbReference type="Gramene" id="evm.model.08.1025">
    <property type="protein sequence ID" value="cds.evm.model.08.1025"/>
    <property type="gene ID" value="evm.TU.08.1025"/>
</dbReference>